<protein>
    <recommendedName>
        <fullName evidence="3">ArnR1-like winged helix-turn-helix domain-containing protein</fullName>
    </recommendedName>
</protein>
<proteinExistence type="predicted"/>
<accession>A0A2R6B2E9</accession>
<evidence type="ECO:0000313" key="2">
    <source>
        <dbReference type="Proteomes" id="UP000240490"/>
    </source>
</evidence>
<sequence length="102" mass="11831">MERQKFDFLNLSVRGLVVLLMTKKKGYICTQDVRKLYSLHKRSKRSAGFLVNMVENGHLKRVARDRYVLTPKAELAIDLLMKRLQLLTQQEAEGKVPQMVTV</sequence>
<comment type="caution">
    <text evidence="1">The sequence shown here is derived from an EMBL/GenBank/DDBJ whole genome shotgun (WGS) entry which is preliminary data.</text>
</comment>
<organism evidence="1 2">
    <name type="scientific">Candidatus Marsarchaeota G2 archaeon ECH_B_SAG-M15</name>
    <dbReference type="NCBI Taxonomy" id="1978162"/>
    <lineage>
        <taxon>Archaea</taxon>
        <taxon>Candidatus Marsarchaeota</taxon>
        <taxon>Candidatus Marsarchaeota group 2</taxon>
    </lineage>
</organism>
<reference evidence="1 2" key="1">
    <citation type="submission" date="2017-04" db="EMBL/GenBank/DDBJ databases">
        <title>Novel microbial lineages endemic to geothermal iron-oxide mats fill important gaps in the evolutionary history of Archaea.</title>
        <authorList>
            <person name="Jay Z.J."/>
            <person name="Beam J.P."/>
            <person name="Dlakic M."/>
            <person name="Rusch D.B."/>
            <person name="Kozubal M.A."/>
            <person name="Inskeep W.P."/>
        </authorList>
    </citation>
    <scope>NUCLEOTIDE SEQUENCE [LARGE SCALE GENOMIC DNA]</scope>
    <source>
        <strain evidence="1">ECH_B_SAG-M15</strain>
    </source>
</reference>
<dbReference type="EMBL" id="NEXJ01000011">
    <property type="protein sequence ID" value="PSN92831.1"/>
    <property type="molecule type" value="Genomic_DNA"/>
</dbReference>
<gene>
    <name evidence="1" type="ORF">B9Q08_00620</name>
</gene>
<name>A0A2R6B2E9_9ARCH</name>
<dbReference type="AlphaFoldDB" id="A0A2R6B2E9"/>
<dbReference type="Proteomes" id="UP000240490">
    <property type="component" value="Unassembled WGS sequence"/>
</dbReference>
<evidence type="ECO:0008006" key="3">
    <source>
        <dbReference type="Google" id="ProtNLM"/>
    </source>
</evidence>
<evidence type="ECO:0000313" key="1">
    <source>
        <dbReference type="EMBL" id="PSN92831.1"/>
    </source>
</evidence>